<gene>
    <name evidence="4" type="ORF">PHJA_002570900</name>
</gene>
<protein>
    <submittedName>
        <fullName evidence="4">Probable aldehyde dehydrogenase</fullName>
    </submittedName>
</protein>
<dbReference type="EMBL" id="BMAC01000925">
    <property type="protein sequence ID" value="GFQ04270.1"/>
    <property type="molecule type" value="Genomic_DNA"/>
</dbReference>
<comment type="caution">
    <text evidence="4">The sequence shown here is derived from an EMBL/GenBank/DDBJ whole genome shotgun (WGS) entry which is preliminary data.</text>
</comment>
<dbReference type="OrthoDB" id="1697329at2759"/>
<reference evidence="4" key="1">
    <citation type="submission" date="2020-07" db="EMBL/GenBank/DDBJ databases">
        <title>Ethylene signaling mediates host invasion by parasitic plants.</title>
        <authorList>
            <person name="Yoshida S."/>
        </authorList>
    </citation>
    <scope>NUCLEOTIDE SEQUENCE</scope>
    <source>
        <strain evidence="4">Okayama</strain>
    </source>
</reference>
<keyword evidence="5" id="KW-1185">Reference proteome</keyword>
<evidence type="ECO:0000313" key="5">
    <source>
        <dbReference type="Proteomes" id="UP000653305"/>
    </source>
</evidence>
<dbReference type="PANTHER" id="PTHR43521:SF7">
    <property type="entry name" value="DELTA-1-PYRROLINE-5-CARBOXYLATE DEHYDROGENASE 12A1, MITOCHONDRIAL"/>
    <property type="match status" value="1"/>
</dbReference>
<evidence type="ECO:0000313" key="4">
    <source>
        <dbReference type="EMBL" id="GFQ04270.1"/>
    </source>
</evidence>
<evidence type="ECO:0000256" key="2">
    <source>
        <dbReference type="ARBA" id="ARBA00023002"/>
    </source>
</evidence>
<keyword evidence="2" id="KW-0560">Oxidoreductase</keyword>
<evidence type="ECO:0000256" key="3">
    <source>
        <dbReference type="ARBA" id="ARBA00023027"/>
    </source>
</evidence>
<dbReference type="Proteomes" id="UP000653305">
    <property type="component" value="Unassembled WGS sequence"/>
</dbReference>
<dbReference type="AlphaFoldDB" id="A0A830CYV6"/>
<evidence type="ECO:0000256" key="1">
    <source>
        <dbReference type="ARBA" id="ARBA00009986"/>
    </source>
</evidence>
<organism evidence="4 5">
    <name type="scientific">Phtheirospermum japonicum</name>
    <dbReference type="NCBI Taxonomy" id="374723"/>
    <lineage>
        <taxon>Eukaryota</taxon>
        <taxon>Viridiplantae</taxon>
        <taxon>Streptophyta</taxon>
        <taxon>Embryophyta</taxon>
        <taxon>Tracheophyta</taxon>
        <taxon>Spermatophyta</taxon>
        <taxon>Magnoliopsida</taxon>
        <taxon>eudicotyledons</taxon>
        <taxon>Gunneridae</taxon>
        <taxon>Pentapetalae</taxon>
        <taxon>asterids</taxon>
        <taxon>lamiids</taxon>
        <taxon>Lamiales</taxon>
        <taxon>Orobanchaceae</taxon>
        <taxon>Orobanchaceae incertae sedis</taxon>
        <taxon>Phtheirospermum</taxon>
    </lineage>
</organism>
<accession>A0A830CYV6</accession>
<name>A0A830CYV6_9LAMI</name>
<dbReference type="GO" id="GO:0004029">
    <property type="term" value="F:aldehyde dehydrogenase (NAD+) activity"/>
    <property type="evidence" value="ECO:0007669"/>
    <property type="project" value="InterPro"/>
</dbReference>
<comment type="similarity">
    <text evidence="1">Belongs to the aldehyde dehydrogenase family.</text>
</comment>
<dbReference type="GO" id="GO:0005739">
    <property type="term" value="C:mitochondrion"/>
    <property type="evidence" value="ECO:0007669"/>
    <property type="project" value="TreeGrafter"/>
</dbReference>
<dbReference type="GO" id="GO:0003842">
    <property type="term" value="F:L-glutamate gamma-semialdehyde dehydrogenase activity"/>
    <property type="evidence" value="ECO:0007669"/>
    <property type="project" value="TreeGrafter"/>
</dbReference>
<proteinExistence type="inferred from homology"/>
<dbReference type="PANTHER" id="PTHR43521">
    <property type="entry name" value="ALPHA-AMINOADIPIC SEMIALDEHYDE DEHYDROGENASE"/>
    <property type="match status" value="1"/>
</dbReference>
<dbReference type="GO" id="GO:0010133">
    <property type="term" value="P:L-proline catabolic process to L-glutamate"/>
    <property type="evidence" value="ECO:0007669"/>
    <property type="project" value="TreeGrafter"/>
</dbReference>
<dbReference type="InterPro" id="IPR044638">
    <property type="entry name" value="ALDH7A1-like"/>
</dbReference>
<sequence length="185" mass="21363">MTVGETKEYVDPFWDDNVWVVDYSLFRPPKFAHSLPFATVKADEISGSQPAEVLNLGNWTKYSNWNTIPDPLNDEPFIKVSEGDEKGIQLYFPYKDPFFRYLMLGYVTTSAAHRLSLLEVSEFFANLIQRVSPKIYQQAFAEVYVTQKFLENFCGDQVHFLARSFAVSGNHLGHQSHGFRWTYAQ</sequence>
<keyword evidence="3" id="KW-0520">NAD</keyword>